<feature type="domain" description="HTH tetR-type" evidence="5">
    <location>
        <begin position="3"/>
        <end position="63"/>
    </location>
</feature>
<dbReference type="EMBL" id="QUMO01000001">
    <property type="protein sequence ID" value="REF89328.1"/>
    <property type="molecule type" value="Genomic_DNA"/>
</dbReference>
<dbReference type="GO" id="GO:0003677">
    <property type="term" value="F:DNA binding"/>
    <property type="evidence" value="ECO:0007669"/>
    <property type="project" value="UniProtKB-UniRule"/>
</dbReference>
<evidence type="ECO:0000259" key="5">
    <source>
        <dbReference type="PROSITE" id="PS50977"/>
    </source>
</evidence>
<reference evidence="6 7" key="1">
    <citation type="submission" date="2018-08" db="EMBL/GenBank/DDBJ databases">
        <title>Genomic Encyclopedia of Type Strains, Phase IV (KMG-IV): sequencing the most valuable type-strain genomes for metagenomic binning, comparative biology and taxonomic classification.</title>
        <authorList>
            <person name="Goeker M."/>
        </authorList>
    </citation>
    <scope>NUCLEOTIDE SEQUENCE [LARGE SCALE GENOMIC DNA]</scope>
    <source>
        <strain evidence="6 7">BW863</strain>
    </source>
</reference>
<proteinExistence type="predicted"/>
<keyword evidence="1" id="KW-0805">Transcription regulation</keyword>
<keyword evidence="7" id="KW-1185">Reference proteome</keyword>
<evidence type="ECO:0000256" key="3">
    <source>
        <dbReference type="ARBA" id="ARBA00023163"/>
    </source>
</evidence>
<keyword evidence="3" id="KW-0804">Transcription</keyword>
<evidence type="ECO:0000256" key="4">
    <source>
        <dbReference type="PROSITE-ProRule" id="PRU00335"/>
    </source>
</evidence>
<feature type="DNA-binding region" description="H-T-H motif" evidence="4">
    <location>
        <begin position="26"/>
        <end position="45"/>
    </location>
</feature>
<sequence length="187" mass="20306">MLADTREKLLAEAEVLVRQRGWSGFSYADLAAAVGLRKASIHYHFPTKEELGLALVAAYGERYDRALEEITAASKDGLARVEAYAKLYLHGLREEQGCLAAAMAAELAILPPRIREGVAVFFQRHVAWLKQVLAEGRANGTIGADVKPAQSARMIVATLEGALMMERLLGGPAGFKETLSALRKSLK</sequence>
<dbReference type="AlphaFoldDB" id="A0A3D9Z4W0"/>
<protein>
    <submittedName>
        <fullName evidence="6">TetR family transcriptional regulator</fullName>
    </submittedName>
</protein>
<dbReference type="SUPFAM" id="SSF48498">
    <property type="entry name" value="Tetracyclin repressor-like, C-terminal domain"/>
    <property type="match status" value="1"/>
</dbReference>
<dbReference type="SUPFAM" id="SSF46689">
    <property type="entry name" value="Homeodomain-like"/>
    <property type="match status" value="1"/>
</dbReference>
<name>A0A3D9Z4W0_9HYPH</name>
<dbReference type="Pfam" id="PF00440">
    <property type="entry name" value="TetR_N"/>
    <property type="match status" value="1"/>
</dbReference>
<evidence type="ECO:0000313" key="7">
    <source>
        <dbReference type="Proteomes" id="UP000256900"/>
    </source>
</evidence>
<evidence type="ECO:0000313" key="6">
    <source>
        <dbReference type="EMBL" id="REF89328.1"/>
    </source>
</evidence>
<dbReference type="InterPro" id="IPR036271">
    <property type="entry name" value="Tet_transcr_reg_TetR-rel_C_sf"/>
</dbReference>
<dbReference type="Proteomes" id="UP000256900">
    <property type="component" value="Unassembled WGS sequence"/>
</dbReference>
<dbReference type="Pfam" id="PF16925">
    <property type="entry name" value="TetR_C_13"/>
    <property type="match status" value="1"/>
</dbReference>
<dbReference type="PANTHER" id="PTHR47506:SF6">
    <property type="entry name" value="HTH-TYPE TRANSCRIPTIONAL REPRESSOR NEMR"/>
    <property type="match status" value="1"/>
</dbReference>
<dbReference type="RefSeq" id="WP_115835110.1">
    <property type="nucleotide sequence ID" value="NZ_CP025086.1"/>
</dbReference>
<dbReference type="OrthoDB" id="9787680at2"/>
<dbReference type="PRINTS" id="PR00455">
    <property type="entry name" value="HTHTETR"/>
</dbReference>
<dbReference type="PANTHER" id="PTHR47506">
    <property type="entry name" value="TRANSCRIPTIONAL REGULATORY PROTEIN"/>
    <property type="match status" value="1"/>
</dbReference>
<dbReference type="InterPro" id="IPR009057">
    <property type="entry name" value="Homeodomain-like_sf"/>
</dbReference>
<organism evidence="6 7">
    <name type="scientific">Methylovirgula ligni</name>
    <dbReference type="NCBI Taxonomy" id="569860"/>
    <lineage>
        <taxon>Bacteria</taxon>
        <taxon>Pseudomonadati</taxon>
        <taxon>Pseudomonadota</taxon>
        <taxon>Alphaproteobacteria</taxon>
        <taxon>Hyphomicrobiales</taxon>
        <taxon>Beijerinckiaceae</taxon>
        <taxon>Methylovirgula</taxon>
    </lineage>
</organism>
<dbReference type="InterPro" id="IPR011075">
    <property type="entry name" value="TetR_C"/>
</dbReference>
<gene>
    <name evidence="6" type="ORF">DES32_0548</name>
</gene>
<evidence type="ECO:0000256" key="1">
    <source>
        <dbReference type="ARBA" id="ARBA00023015"/>
    </source>
</evidence>
<accession>A0A3D9Z4W0</accession>
<keyword evidence="2 4" id="KW-0238">DNA-binding</keyword>
<comment type="caution">
    <text evidence="6">The sequence shown here is derived from an EMBL/GenBank/DDBJ whole genome shotgun (WGS) entry which is preliminary data.</text>
</comment>
<evidence type="ECO:0000256" key="2">
    <source>
        <dbReference type="ARBA" id="ARBA00023125"/>
    </source>
</evidence>
<dbReference type="InterPro" id="IPR001647">
    <property type="entry name" value="HTH_TetR"/>
</dbReference>
<dbReference type="PROSITE" id="PS50977">
    <property type="entry name" value="HTH_TETR_2"/>
    <property type="match status" value="1"/>
</dbReference>
<dbReference type="Gene3D" id="1.10.357.10">
    <property type="entry name" value="Tetracycline Repressor, domain 2"/>
    <property type="match status" value="1"/>
</dbReference>